<dbReference type="PANTHER" id="PTHR12192">
    <property type="entry name" value="CATION TRANSPORT PROTEIN CHAC-RELATED"/>
    <property type="match status" value="1"/>
</dbReference>
<dbReference type="InterPro" id="IPR006840">
    <property type="entry name" value="ChaC"/>
</dbReference>
<dbReference type="GO" id="GO:0016740">
    <property type="term" value="F:transferase activity"/>
    <property type="evidence" value="ECO:0007669"/>
    <property type="project" value="UniProtKB-KW"/>
</dbReference>
<sequence>MTDDASFIYPPELGTLRYLSDGDREQLLHETMAARPPDAPLWVFAYGSLIWRPDLPVAETVGAVVDGYHRGLCLWSCLSRGTPEAPGLVLALDEGGRCQGVAHRIDSAQAEAALAILWRRELVMDSYRPCWLACVLADGRQVMALAFVLQRRAFNRASDVSDPLVRHVLRHAVGKHGSALDYLVQTVTALRAHGIDDEHLEGLLLRCAA</sequence>
<keyword evidence="2" id="KW-0456">Lyase</keyword>
<dbReference type="RefSeq" id="WP_102612269.1">
    <property type="nucleotide sequence ID" value="NZ_CADIKD010000023.1"/>
</dbReference>
<name>A0A2N7VLK5_9BURK</name>
<keyword evidence="3" id="KW-0808">Transferase</keyword>
<dbReference type="PANTHER" id="PTHR12192:SF2">
    <property type="entry name" value="GLUTATHIONE-SPECIFIC GAMMA-GLUTAMYLCYCLOTRANSFERASE 2"/>
    <property type="match status" value="1"/>
</dbReference>
<evidence type="ECO:0000313" key="4">
    <source>
        <dbReference type="Proteomes" id="UP000235347"/>
    </source>
</evidence>
<dbReference type="EC" id="4.3.2.7" evidence="1"/>
<dbReference type="GO" id="GO:0006751">
    <property type="term" value="P:glutathione catabolic process"/>
    <property type="evidence" value="ECO:0007669"/>
    <property type="project" value="InterPro"/>
</dbReference>
<reference evidence="3 4" key="1">
    <citation type="submission" date="2018-01" db="EMBL/GenBank/DDBJ databases">
        <title>Whole genome analyses suggest that Burkholderia sensu lato contains two further novel genera in the rhizoxinica-symbiotica group Mycetohabitans gen. nov., and Trinickia gen. nov.: implications for the evolution of diazotrophy and nodulation in the Burkholderiaceae.</title>
        <authorList>
            <person name="Estrada-de los Santos P."/>
            <person name="Palmer M."/>
            <person name="Chavez-Ramirez B."/>
            <person name="Beukes C."/>
            <person name="Steenkamp E.T."/>
            <person name="Hirsch A.M."/>
            <person name="Manyaka P."/>
            <person name="Maluk M."/>
            <person name="Lafos M."/>
            <person name="Crook M."/>
            <person name="Gross E."/>
            <person name="Simon M.F."/>
            <person name="Bueno dos Reis Junior F."/>
            <person name="Poole P.S."/>
            <person name="Venter S.N."/>
            <person name="James E.K."/>
        </authorList>
    </citation>
    <scope>NUCLEOTIDE SEQUENCE [LARGE SCALE GENOMIC DNA]</scope>
    <source>
        <strain evidence="3 4">GP25-8</strain>
    </source>
</reference>
<evidence type="ECO:0000256" key="1">
    <source>
        <dbReference type="ARBA" id="ARBA00012344"/>
    </source>
</evidence>
<dbReference type="InterPro" id="IPR036568">
    <property type="entry name" value="GGCT-like_sf"/>
</dbReference>
<dbReference type="GO" id="GO:0061928">
    <property type="term" value="F:glutathione specific gamma-glutamylcyclotransferase activity"/>
    <property type="evidence" value="ECO:0007669"/>
    <property type="project" value="UniProtKB-EC"/>
</dbReference>
<gene>
    <name evidence="3" type="ORF">C0Z19_23660</name>
</gene>
<dbReference type="InterPro" id="IPR013024">
    <property type="entry name" value="GGCT-like"/>
</dbReference>
<accession>A0A2N7VLK5</accession>
<keyword evidence="4" id="KW-1185">Reference proteome</keyword>
<dbReference type="Proteomes" id="UP000235347">
    <property type="component" value="Unassembled WGS sequence"/>
</dbReference>
<comment type="caution">
    <text evidence="3">The sequence shown here is derived from an EMBL/GenBank/DDBJ whole genome shotgun (WGS) entry which is preliminary data.</text>
</comment>
<dbReference type="CDD" id="cd06661">
    <property type="entry name" value="GGCT_like"/>
    <property type="match status" value="1"/>
</dbReference>
<dbReference type="AlphaFoldDB" id="A0A2N7VLK5"/>
<dbReference type="SUPFAM" id="SSF110857">
    <property type="entry name" value="Gamma-glutamyl cyclotransferase-like"/>
    <property type="match status" value="1"/>
</dbReference>
<dbReference type="EMBL" id="PNYB01000027">
    <property type="protein sequence ID" value="PMS18007.1"/>
    <property type="molecule type" value="Genomic_DNA"/>
</dbReference>
<proteinExistence type="predicted"/>
<protein>
    <recommendedName>
        <fullName evidence="1">glutathione-specific gamma-glutamylcyclotransferase</fullName>
        <ecNumber evidence="1">4.3.2.7</ecNumber>
    </recommendedName>
</protein>
<dbReference type="Pfam" id="PF04752">
    <property type="entry name" value="ChaC"/>
    <property type="match status" value="1"/>
</dbReference>
<dbReference type="GO" id="GO:0005737">
    <property type="term" value="C:cytoplasm"/>
    <property type="evidence" value="ECO:0007669"/>
    <property type="project" value="TreeGrafter"/>
</dbReference>
<evidence type="ECO:0000313" key="3">
    <source>
        <dbReference type="EMBL" id="PMS18007.1"/>
    </source>
</evidence>
<dbReference type="Gene3D" id="3.10.490.10">
    <property type="entry name" value="Gamma-glutamyl cyclotransferase-like"/>
    <property type="match status" value="1"/>
</dbReference>
<organism evidence="3 4">
    <name type="scientific">Trinickia soli</name>
    <dbReference type="NCBI Taxonomy" id="380675"/>
    <lineage>
        <taxon>Bacteria</taxon>
        <taxon>Pseudomonadati</taxon>
        <taxon>Pseudomonadota</taxon>
        <taxon>Betaproteobacteria</taxon>
        <taxon>Burkholderiales</taxon>
        <taxon>Burkholderiaceae</taxon>
        <taxon>Trinickia</taxon>
    </lineage>
</organism>
<evidence type="ECO:0000256" key="2">
    <source>
        <dbReference type="ARBA" id="ARBA00023239"/>
    </source>
</evidence>